<evidence type="ECO:0000259" key="7">
    <source>
        <dbReference type="PROSITE" id="PS51471"/>
    </source>
</evidence>
<keyword evidence="1 6" id="KW-0479">Metal-binding</keyword>
<evidence type="ECO:0000256" key="4">
    <source>
        <dbReference type="ARBA" id="ARBA00074102"/>
    </source>
</evidence>
<dbReference type="FunFam" id="2.60.120.330:FF:000017">
    <property type="entry name" value="2-oxoglutarate-dependent dioxygenase DAO"/>
    <property type="match status" value="1"/>
</dbReference>
<reference evidence="9" key="1">
    <citation type="journal article" date="2018" name="Gigascience">
        <title>Genome assembly of the Pink Ipe (Handroanthus impetiginosus, Bignoniaceae), a highly valued, ecologically keystone Neotropical timber forest tree.</title>
        <authorList>
            <person name="Silva-Junior O.B."/>
            <person name="Grattapaglia D."/>
            <person name="Novaes E."/>
            <person name="Collevatti R.G."/>
        </authorList>
    </citation>
    <scope>NUCLEOTIDE SEQUENCE [LARGE SCALE GENOMIC DNA]</scope>
    <source>
        <strain evidence="9">cv. UFG-1</strain>
    </source>
</reference>
<dbReference type="Pfam" id="PF03171">
    <property type="entry name" value="2OG-FeII_Oxy"/>
    <property type="match status" value="1"/>
</dbReference>
<organism evidence="8 9">
    <name type="scientific">Handroanthus impetiginosus</name>
    <dbReference type="NCBI Taxonomy" id="429701"/>
    <lineage>
        <taxon>Eukaryota</taxon>
        <taxon>Viridiplantae</taxon>
        <taxon>Streptophyta</taxon>
        <taxon>Embryophyta</taxon>
        <taxon>Tracheophyta</taxon>
        <taxon>Spermatophyta</taxon>
        <taxon>Magnoliopsida</taxon>
        <taxon>eudicotyledons</taxon>
        <taxon>Gunneridae</taxon>
        <taxon>Pentapetalae</taxon>
        <taxon>asterids</taxon>
        <taxon>lamiids</taxon>
        <taxon>Lamiales</taxon>
        <taxon>Bignoniaceae</taxon>
        <taxon>Crescentiina</taxon>
        <taxon>Tabebuia alliance</taxon>
        <taxon>Handroanthus</taxon>
    </lineage>
</organism>
<evidence type="ECO:0000256" key="2">
    <source>
        <dbReference type="ARBA" id="ARBA00023004"/>
    </source>
</evidence>
<keyword evidence="9" id="KW-1185">Reference proteome</keyword>
<evidence type="ECO:0000313" key="8">
    <source>
        <dbReference type="EMBL" id="PIN12796.1"/>
    </source>
</evidence>
<dbReference type="GO" id="GO:0002238">
    <property type="term" value="P:response to molecule of fungal origin"/>
    <property type="evidence" value="ECO:0007669"/>
    <property type="project" value="UniProtKB-ARBA"/>
</dbReference>
<dbReference type="InterPro" id="IPR050231">
    <property type="entry name" value="Iron_ascorbate_oxido_reductase"/>
</dbReference>
<dbReference type="InterPro" id="IPR005123">
    <property type="entry name" value="Oxoglu/Fe-dep_dioxygenase_dom"/>
</dbReference>
<name>A0A2G9H5K7_9LAMI</name>
<dbReference type="GO" id="GO:0009805">
    <property type="term" value="P:coumarin biosynthetic process"/>
    <property type="evidence" value="ECO:0007669"/>
    <property type="project" value="UniProtKB-ARBA"/>
</dbReference>
<comment type="function">
    <text evidence="3">2-oxoglutarate-dependent dioxygenase essential for auxin catabolism and maintenance of auxin homeostasis in reproductive organs. Catalyzes the irreversible oxidation of indole-3-acetic acid (IAA) to the biologically inactive 2-oxoindole-3-acetic acid (OxIAA).</text>
</comment>
<evidence type="ECO:0000256" key="6">
    <source>
        <dbReference type="RuleBase" id="RU003682"/>
    </source>
</evidence>
<evidence type="ECO:0000256" key="5">
    <source>
        <dbReference type="ARBA" id="ARBA00076740"/>
    </source>
</evidence>
<dbReference type="PANTHER" id="PTHR47990">
    <property type="entry name" value="2-OXOGLUTARATE (2OG) AND FE(II)-DEPENDENT OXYGENASE SUPERFAMILY PROTEIN-RELATED"/>
    <property type="match status" value="1"/>
</dbReference>
<evidence type="ECO:0000256" key="1">
    <source>
        <dbReference type="ARBA" id="ARBA00022723"/>
    </source>
</evidence>
<protein>
    <recommendedName>
        <fullName evidence="4">2-oxoglutarate-dependent dioxygenase DAO</fullName>
    </recommendedName>
    <alternativeName>
        <fullName evidence="5">Protein DIOXYGENASE FOR AUXIN OXIDATION</fullName>
    </alternativeName>
</protein>
<evidence type="ECO:0000256" key="3">
    <source>
        <dbReference type="ARBA" id="ARBA00054658"/>
    </source>
</evidence>
<evidence type="ECO:0000313" key="9">
    <source>
        <dbReference type="Proteomes" id="UP000231279"/>
    </source>
</evidence>
<gene>
    <name evidence="8" type="ORF">CDL12_14590</name>
</gene>
<accession>A0A2G9H5K7</accession>
<dbReference type="PROSITE" id="PS51471">
    <property type="entry name" value="FE2OG_OXY"/>
    <property type="match status" value="1"/>
</dbReference>
<comment type="similarity">
    <text evidence="6">Belongs to the iron/ascorbate-dependent oxidoreductase family.</text>
</comment>
<dbReference type="Pfam" id="PF14226">
    <property type="entry name" value="DIOX_N"/>
    <property type="match status" value="1"/>
</dbReference>
<dbReference type="STRING" id="429701.A0A2G9H5K7"/>
<dbReference type="InterPro" id="IPR044861">
    <property type="entry name" value="IPNS-like_FE2OG_OXY"/>
</dbReference>
<dbReference type="AlphaFoldDB" id="A0A2G9H5K7"/>
<dbReference type="GO" id="GO:0016706">
    <property type="term" value="F:2-oxoglutarate-dependent dioxygenase activity"/>
    <property type="evidence" value="ECO:0007669"/>
    <property type="project" value="UniProtKB-ARBA"/>
</dbReference>
<proteinExistence type="inferred from homology"/>
<feature type="domain" description="Fe2OG dioxygenase" evidence="7">
    <location>
        <begin position="152"/>
        <end position="255"/>
    </location>
</feature>
<dbReference type="EMBL" id="NKXS01002609">
    <property type="protein sequence ID" value="PIN12796.1"/>
    <property type="molecule type" value="Genomic_DNA"/>
</dbReference>
<dbReference type="Gene3D" id="2.60.120.330">
    <property type="entry name" value="B-lactam Antibiotic, Isopenicillin N Synthase, Chain"/>
    <property type="match status" value="1"/>
</dbReference>
<dbReference type="GO" id="GO:0046872">
    <property type="term" value="F:metal ion binding"/>
    <property type="evidence" value="ECO:0007669"/>
    <property type="project" value="UniProtKB-KW"/>
</dbReference>
<comment type="caution">
    <text evidence="8">The sequence shown here is derived from an EMBL/GenBank/DDBJ whole genome shotgun (WGS) entry which is preliminary data.</text>
</comment>
<keyword evidence="6" id="KW-0560">Oxidoreductase</keyword>
<dbReference type="InterPro" id="IPR026992">
    <property type="entry name" value="DIOX_N"/>
</dbReference>
<dbReference type="SUPFAM" id="SSF51197">
    <property type="entry name" value="Clavaminate synthase-like"/>
    <property type="match status" value="1"/>
</dbReference>
<dbReference type="InterPro" id="IPR027443">
    <property type="entry name" value="IPNS-like_sf"/>
</dbReference>
<dbReference type="Proteomes" id="UP000231279">
    <property type="component" value="Unassembled WGS sequence"/>
</dbReference>
<sequence>MAADTISKSTIPVIDMRDFPAESGKLIKACEDWGCFRIVNFQGILPESLMLEMKAVVKSLLELPIEIKKRNKDVIAGSGYMAPSKINPLYEALGLYDMASPQAVNAFCSYLDATPHQRDTIVKYAKAVNELMMDIVNKLQEGLGINNVSFEDWVCQFRINKYSFTPETVSSPGVQLHTDSSFLTVLQDDETIGGLEVMKRCGEFEAVDPCPGTLLVNLGDIATVWSNGRFLNVKHRVMCKEAGTRLSIASFLLGPKEATVEAPPELVDSEHPRLFVPFTYEYFRNLRVSNKFHTGEALDSLRVPS</sequence>
<keyword evidence="2 6" id="KW-0408">Iron</keyword>
<dbReference type="OrthoDB" id="288590at2759"/>